<evidence type="ECO:0000256" key="4">
    <source>
        <dbReference type="ARBA" id="ARBA00023239"/>
    </source>
</evidence>
<dbReference type="AlphaFoldDB" id="A0A4Q2JH46"/>
<gene>
    <name evidence="6" type="primary">psuG</name>
    <name evidence="7" type="ORF">ESO86_13350</name>
</gene>
<keyword evidence="1 6" id="KW-0479">Metal-binding</keyword>
<keyword evidence="2 6" id="KW-0378">Hydrolase</keyword>
<feature type="binding site" evidence="6">
    <location>
        <position position="90"/>
    </location>
    <ligand>
        <name>substrate</name>
    </ligand>
</feature>
<evidence type="ECO:0000256" key="6">
    <source>
        <dbReference type="HAMAP-Rule" id="MF_01876"/>
    </source>
</evidence>
<feature type="active site" description="Proton donor" evidence="6">
    <location>
        <position position="29"/>
    </location>
</feature>
<dbReference type="GO" id="GO:0005737">
    <property type="term" value="C:cytoplasm"/>
    <property type="evidence" value="ECO:0007669"/>
    <property type="project" value="TreeGrafter"/>
</dbReference>
<sequence>MQSDRTPALRIADRVRDAVDAGRPVLALESTILTHGLPSPRNLEVGLATEALVREAGAEPATIGVVGGTAIVGLDGAEIERLCTAEHVVKASTRDLPVARSAELDAGTTVAATAWLAHRAGIRVFSTGGLGGVHRGASDTFDESTDLPALATTPVVVVSAGVKSILDVAATLERLETLGITVLGYRTDRFPGFYVADSGFPVPSRVESAAEAAAVARARDELGLASAVLVANPVAESDQLDPDVHTRVLAEALAAADAAGVTGHDTTPFLLDYVQRATGGRSLEANLAVYRGNARLGAEIARELAG</sequence>
<feature type="binding site" evidence="6">
    <location>
        <position position="110"/>
    </location>
    <ligand>
        <name>substrate</name>
    </ligand>
</feature>
<comment type="subunit">
    <text evidence="6">Homotrimer.</text>
</comment>
<dbReference type="SUPFAM" id="SSF110581">
    <property type="entry name" value="Indigoidine synthase A-like"/>
    <property type="match status" value="1"/>
</dbReference>
<dbReference type="Pfam" id="PF04227">
    <property type="entry name" value="Indigoidine_A"/>
    <property type="match status" value="1"/>
</dbReference>
<organism evidence="7 8">
    <name type="scientific">Agromyces binzhouensis</name>
    <dbReference type="NCBI Taxonomy" id="1817495"/>
    <lineage>
        <taxon>Bacteria</taxon>
        <taxon>Bacillati</taxon>
        <taxon>Actinomycetota</taxon>
        <taxon>Actinomycetes</taxon>
        <taxon>Micrococcales</taxon>
        <taxon>Microbacteriaceae</taxon>
        <taxon>Agromyces</taxon>
    </lineage>
</organism>
<keyword evidence="8" id="KW-1185">Reference proteome</keyword>
<dbReference type="RefSeq" id="WP_129235456.1">
    <property type="nucleotide sequence ID" value="NZ_SDPL01000320.1"/>
</dbReference>
<evidence type="ECO:0000256" key="1">
    <source>
        <dbReference type="ARBA" id="ARBA00022723"/>
    </source>
</evidence>
<feature type="binding site" evidence="6">
    <location>
        <begin position="144"/>
        <end position="146"/>
    </location>
    <ligand>
        <name>substrate</name>
    </ligand>
</feature>
<comment type="catalytic activity">
    <reaction evidence="6">
        <text>D-ribose 5-phosphate + uracil = psi-UMP + H2O</text>
        <dbReference type="Rhea" id="RHEA:18337"/>
        <dbReference type="ChEBI" id="CHEBI:15377"/>
        <dbReference type="ChEBI" id="CHEBI:17568"/>
        <dbReference type="ChEBI" id="CHEBI:58380"/>
        <dbReference type="ChEBI" id="CHEBI:78346"/>
        <dbReference type="EC" id="4.2.1.70"/>
    </reaction>
</comment>
<dbReference type="PANTHER" id="PTHR42909:SF1">
    <property type="entry name" value="CARBOHYDRATE KINASE PFKB DOMAIN-CONTAINING PROTEIN"/>
    <property type="match status" value="1"/>
</dbReference>
<keyword evidence="3 6" id="KW-0464">Manganese</keyword>
<proteinExistence type="inferred from homology"/>
<name>A0A4Q2JH46_9MICO</name>
<dbReference type="PANTHER" id="PTHR42909">
    <property type="entry name" value="ZGC:136858"/>
    <property type="match status" value="1"/>
</dbReference>
<dbReference type="GO" id="GO:0046113">
    <property type="term" value="P:nucleobase catabolic process"/>
    <property type="evidence" value="ECO:0007669"/>
    <property type="project" value="UniProtKB-UniRule"/>
</dbReference>
<dbReference type="GO" id="GO:0046872">
    <property type="term" value="F:metal ion binding"/>
    <property type="evidence" value="ECO:0007669"/>
    <property type="project" value="UniProtKB-KW"/>
</dbReference>
<evidence type="ECO:0000256" key="5">
    <source>
        <dbReference type="ARBA" id="ARBA00023295"/>
    </source>
</evidence>
<comment type="function">
    <text evidence="6">Catalyzes the reversible cleavage of pseudouridine 5'-phosphate (PsiMP) to ribose 5-phosphate and uracil. Functions biologically in the cleavage direction, as part of a pseudouridine degradation pathway.</text>
</comment>
<evidence type="ECO:0000313" key="8">
    <source>
        <dbReference type="Proteomes" id="UP000292881"/>
    </source>
</evidence>
<dbReference type="HAMAP" id="MF_01876">
    <property type="entry name" value="PsiMP_glycosidase"/>
    <property type="match status" value="1"/>
</dbReference>
<comment type="caution">
    <text evidence="7">The sequence shown here is derived from an EMBL/GenBank/DDBJ whole genome shotgun (WGS) entry which is preliminary data.</text>
</comment>
<accession>A0A4Q2JH46</accession>
<dbReference type="Gene3D" id="3.40.1790.10">
    <property type="entry name" value="Indigoidine synthase domain"/>
    <property type="match status" value="1"/>
</dbReference>
<comment type="cofactor">
    <cofactor evidence="6">
        <name>Mn(2+)</name>
        <dbReference type="ChEBI" id="CHEBI:29035"/>
    </cofactor>
    <text evidence="6">Binds 1 Mn(2+) ion per subunit.</text>
</comment>
<comment type="similarity">
    <text evidence="6">Belongs to the pseudouridine-5'-phosphate glycosidase family.</text>
</comment>
<feature type="binding site" evidence="6">
    <location>
        <position position="142"/>
    </location>
    <ligand>
        <name>Mn(2+)</name>
        <dbReference type="ChEBI" id="CHEBI:29035"/>
    </ligand>
</feature>
<dbReference type="EMBL" id="SDPL01000320">
    <property type="protein sequence ID" value="RXZ45776.1"/>
    <property type="molecule type" value="Genomic_DNA"/>
</dbReference>
<protein>
    <recommendedName>
        <fullName evidence="6">Pseudouridine-5'-phosphate glycosidase</fullName>
        <shortName evidence="6">PsiMP glycosidase</shortName>
        <ecNumber evidence="6">4.2.1.70</ecNumber>
    </recommendedName>
</protein>
<evidence type="ECO:0000256" key="2">
    <source>
        <dbReference type="ARBA" id="ARBA00022801"/>
    </source>
</evidence>
<reference evidence="7 8" key="1">
    <citation type="submission" date="2019-01" db="EMBL/GenBank/DDBJ databases">
        <authorList>
            <person name="Li J."/>
        </authorList>
    </citation>
    <scope>NUCLEOTIDE SEQUENCE [LARGE SCALE GENOMIC DNA]</scope>
    <source>
        <strain evidence="7 8">CGMCC 4.7180</strain>
    </source>
</reference>
<keyword evidence="4 6" id="KW-0456">Lyase</keyword>
<evidence type="ECO:0000256" key="3">
    <source>
        <dbReference type="ARBA" id="ARBA00023211"/>
    </source>
</evidence>
<dbReference type="GO" id="GO:0004730">
    <property type="term" value="F:pseudouridylate synthase activity"/>
    <property type="evidence" value="ECO:0007669"/>
    <property type="project" value="UniProtKB-UniRule"/>
</dbReference>
<evidence type="ECO:0000313" key="7">
    <source>
        <dbReference type="EMBL" id="RXZ45776.1"/>
    </source>
</evidence>
<feature type="active site" description="Nucleophile" evidence="6">
    <location>
        <position position="163"/>
    </location>
</feature>
<dbReference type="EC" id="4.2.1.70" evidence="6"/>
<dbReference type="InterPro" id="IPR007342">
    <property type="entry name" value="PsuG"/>
</dbReference>
<dbReference type="OrthoDB" id="9805870at2"/>
<dbReference type="GO" id="GO:0016798">
    <property type="term" value="F:hydrolase activity, acting on glycosyl bonds"/>
    <property type="evidence" value="ECO:0007669"/>
    <property type="project" value="UniProtKB-KW"/>
</dbReference>
<dbReference type="Proteomes" id="UP000292881">
    <property type="component" value="Unassembled WGS sequence"/>
</dbReference>
<dbReference type="InterPro" id="IPR022830">
    <property type="entry name" value="Indigdn_synthA-like"/>
</dbReference>
<keyword evidence="5 6" id="KW-0326">Glycosidase</keyword>